<feature type="domain" description="EamA" evidence="7">
    <location>
        <begin position="15"/>
        <end position="143"/>
    </location>
</feature>
<dbReference type="InterPro" id="IPR037185">
    <property type="entry name" value="EmrE-like"/>
</dbReference>
<feature type="domain" description="EamA" evidence="7">
    <location>
        <begin position="156"/>
        <end position="291"/>
    </location>
</feature>
<dbReference type="Proteomes" id="UP000195569">
    <property type="component" value="Unassembled WGS sequence"/>
</dbReference>
<dbReference type="AlphaFoldDB" id="A0A1N7RNC5"/>
<comment type="similarity">
    <text evidence="2">Belongs to the EamA transporter family.</text>
</comment>
<evidence type="ECO:0000256" key="2">
    <source>
        <dbReference type="ARBA" id="ARBA00007362"/>
    </source>
</evidence>
<evidence type="ECO:0000256" key="3">
    <source>
        <dbReference type="ARBA" id="ARBA00022692"/>
    </source>
</evidence>
<comment type="subcellular location">
    <subcellularLocation>
        <location evidence="1">Membrane</location>
        <topology evidence="1">Multi-pass membrane protein</topology>
    </subcellularLocation>
</comment>
<keyword evidence="9" id="KW-1185">Reference proteome</keyword>
<keyword evidence="3 6" id="KW-0812">Transmembrane</keyword>
<feature type="transmembrane region" description="Helical" evidence="6">
    <location>
        <begin position="69"/>
        <end position="89"/>
    </location>
</feature>
<evidence type="ECO:0000313" key="8">
    <source>
        <dbReference type="EMBL" id="SIT36624.1"/>
    </source>
</evidence>
<dbReference type="Pfam" id="PF00892">
    <property type="entry name" value="EamA"/>
    <property type="match status" value="2"/>
</dbReference>
<feature type="transmembrane region" description="Helical" evidence="6">
    <location>
        <begin position="187"/>
        <end position="209"/>
    </location>
</feature>
<evidence type="ECO:0000313" key="9">
    <source>
        <dbReference type="Proteomes" id="UP000195569"/>
    </source>
</evidence>
<feature type="transmembrane region" description="Helical" evidence="6">
    <location>
        <begin position="275"/>
        <end position="294"/>
    </location>
</feature>
<comment type="caution">
    <text evidence="8">The sequence shown here is derived from an EMBL/GenBank/DDBJ whole genome shotgun (WGS) entry which is preliminary data.</text>
</comment>
<dbReference type="PANTHER" id="PTHR32322:SF2">
    <property type="entry name" value="EAMA DOMAIN-CONTAINING PROTEIN"/>
    <property type="match status" value="1"/>
</dbReference>
<dbReference type="SUPFAM" id="SSF103481">
    <property type="entry name" value="Multidrug resistance efflux transporter EmrE"/>
    <property type="match status" value="2"/>
</dbReference>
<feature type="transmembrane region" description="Helical" evidence="6">
    <location>
        <begin position="152"/>
        <end position="175"/>
    </location>
</feature>
<protein>
    <submittedName>
        <fullName evidence="8">Integral membrane protein DUF6</fullName>
    </submittedName>
</protein>
<evidence type="ECO:0000256" key="4">
    <source>
        <dbReference type="ARBA" id="ARBA00022989"/>
    </source>
</evidence>
<keyword evidence="5 6" id="KW-0472">Membrane</keyword>
<sequence>MPPEASMKLSTVAFVFLGLLGGMNLVYMKWATVLISPIQVAFLRVLFGFLPLALAAWHQRAITRHQLRLLPHFLIMAAGATAFYFIAIIKGTAMVPLGIAGVLGGSIALFTAIFSLVLLRTEKLTVVMATAVVLGFLGIVLIARPWEGESGAINAAGVLWLLASASVLGLSYIYVRIFLSPANLPPLALATWQMGLALLILSLCTDFTGMGRLLQDWRATAGVVVGLGVLGTGVAFLIYYYLLERLGAVASSSANYLAPAVALLIGWALGERFGFLELVAIALVFASIVLVQIAQQRAVILPASRSDT</sequence>
<organism evidence="8 9">
    <name type="scientific">Paraburkholderia piptadeniae</name>
    <dbReference type="NCBI Taxonomy" id="1701573"/>
    <lineage>
        <taxon>Bacteria</taxon>
        <taxon>Pseudomonadati</taxon>
        <taxon>Pseudomonadota</taxon>
        <taxon>Betaproteobacteria</taxon>
        <taxon>Burkholderiales</taxon>
        <taxon>Burkholderiaceae</taxon>
        <taxon>Paraburkholderia</taxon>
    </lineage>
</organism>
<evidence type="ECO:0000256" key="1">
    <source>
        <dbReference type="ARBA" id="ARBA00004141"/>
    </source>
</evidence>
<evidence type="ECO:0000259" key="7">
    <source>
        <dbReference type="Pfam" id="PF00892"/>
    </source>
</evidence>
<evidence type="ECO:0000256" key="6">
    <source>
        <dbReference type="SAM" id="Phobius"/>
    </source>
</evidence>
<dbReference type="InterPro" id="IPR050638">
    <property type="entry name" value="AA-Vitamin_Transporters"/>
</dbReference>
<reference evidence="8" key="1">
    <citation type="submission" date="2016-12" db="EMBL/GenBank/DDBJ databases">
        <authorList>
            <person name="Moulin L."/>
        </authorList>
    </citation>
    <scope>NUCLEOTIDE SEQUENCE [LARGE SCALE GENOMIC DNA]</scope>
    <source>
        <strain evidence="8">STM 7183</strain>
    </source>
</reference>
<feature type="transmembrane region" description="Helical" evidence="6">
    <location>
        <begin position="95"/>
        <end position="119"/>
    </location>
</feature>
<feature type="transmembrane region" description="Helical" evidence="6">
    <location>
        <begin position="249"/>
        <end position="269"/>
    </location>
</feature>
<dbReference type="PANTHER" id="PTHR32322">
    <property type="entry name" value="INNER MEMBRANE TRANSPORTER"/>
    <property type="match status" value="1"/>
</dbReference>
<gene>
    <name evidence="8" type="ORF">BN2476_100011</name>
</gene>
<keyword evidence="4 6" id="KW-1133">Transmembrane helix</keyword>
<name>A0A1N7RNC5_9BURK</name>
<feature type="transmembrane region" description="Helical" evidence="6">
    <location>
        <begin position="221"/>
        <end position="242"/>
    </location>
</feature>
<feature type="transmembrane region" description="Helical" evidence="6">
    <location>
        <begin position="38"/>
        <end position="57"/>
    </location>
</feature>
<accession>A0A1N7RNC5</accession>
<evidence type="ECO:0000256" key="5">
    <source>
        <dbReference type="ARBA" id="ARBA00023136"/>
    </source>
</evidence>
<dbReference type="EMBL" id="CYGY02000010">
    <property type="protein sequence ID" value="SIT36624.1"/>
    <property type="molecule type" value="Genomic_DNA"/>
</dbReference>
<dbReference type="InterPro" id="IPR000620">
    <property type="entry name" value="EamA_dom"/>
</dbReference>
<feature type="transmembrane region" description="Helical" evidence="6">
    <location>
        <begin position="126"/>
        <end position="146"/>
    </location>
</feature>
<proteinExistence type="inferred from homology"/>
<dbReference type="GO" id="GO:0016020">
    <property type="term" value="C:membrane"/>
    <property type="evidence" value="ECO:0007669"/>
    <property type="project" value="UniProtKB-SubCell"/>
</dbReference>